<organism evidence="1 2">
    <name type="scientific">Cryptolaemus montrouzieri</name>
    <dbReference type="NCBI Taxonomy" id="559131"/>
    <lineage>
        <taxon>Eukaryota</taxon>
        <taxon>Metazoa</taxon>
        <taxon>Ecdysozoa</taxon>
        <taxon>Arthropoda</taxon>
        <taxon>Hexapoda</taxon>
        <taxon>Insecta</taxon>
        <taxon>Pterygota</taxon>
        <taxon>Neoptera</taxon>
        <taxon>Endopterygota</taxon>
        <taxon>Coleoptera</taxon>
        <taxon>Polyphaga</taxon>
        <taxon>Cucujiformia</taxon>
        <taxon>Coccinelloidea</taxon>
        <taxon>Coccinellidae</taxon>
        <taxon>Scymninae</taxon>
        <taxon>Scymnini</taxon>
        <taxon>Cryptolaemus</taxon>
    </lineage>
</organism>
<comment type="caution">
    <text evidence="1">The sequence shown here is derived from an EMBL/GenBank/DDBJ whole genome shotgun (WGS) entry which is preliminary data.</text>
</comment>
<dbReference type="Proteomes" id="UP001516400">
    <property type="component" value="Unassembled WGS sequence"/>
</dbReference>
<proteinExistence type="predicted"/>
<keyword evidence="2" id="KW-1185">Reference proteome</keyword>
<evidence type="ECO:0000313" key="1">
    <source>
        <dbReference type="EMBL" id="KAL3278177.1"/>
    </source>
</evidence>
<gene>
    <name evidence="1" type="ORF">HHI36_013518</name>
</gene>
<reference evidence="1 2" key="1">
    <citation type="journal article" date="2021" name="BMC Biol.">
        <title>Horizontally acquired antibacterial genes associated with adaptive radiation of ladybird beetles.</title>
        <authorList>
            <person name="Li H.S."/>
            <person name="Tang X.F."/>
            <person name="Huang Y.H."/>
            <person name="Xu Z.Y."/>
            <person name="Chen M.L."/>
            <person name="Du X.Y."/>
            <person name="Qiu B.Y."/>
            <person name="Chen P.T."/>
            <person name="Zhang W."/>
            <person name="Slipinski A."/>
            <person name="Escalona H.E."/>
            <person name="Waterhouse R.M."/>
            <person name="Zwick A."/>
            <person name="Pang H."/>
        </authorList>
    </citation>
    <scope>NUCLEOTIDE SEQUENCE [LARGE SCALE GENOMIC DNA]</scope>
    <source>
        <strain evidence="1">SYSU2018</strain>
    </source>
</reference>
<dbReference type="AlphaFoldDB" id="A0ABD2NIC9"/>
<sequence length="121" mass="14676">MLPFIWMCHFLAEKKLLDYRDVQFMFNRGDYTEMNSFLGSCDWSVDNNDIDRTVCNFYNNVYEAIYRFIPLKTFAPSRYPKWFNTELIHMVQYKRTGSREDYLRFRELRAGCHELGSCLYS</sequence>
<dbReference type="EMBL" id="JABFTP020000103">
    <property type="protein sequence ID" value="KAL3278177.1"/>
    <property type="molecule type" value="Genomic_DNA"/>
</dbReference>
<feature type="non-terminal residue" evidence="1">
    <location>
        <position position="121"/>
    </location>
</feature>
<accession>A0ABD2NIC9</accession>
<name>A0ABD2NIC9_9CUCU</name>
<protein>
    <submittedName>
        <fullName evidence="1">Uncharacterized protein</fullName>
    </submittedName>
</protein>
<evidence type="ECO:0000313" key="2">
    <source>
        <dbReference type="Proteomes" id="UP001516400"/>
    </source>
</evidence>